<reference evidence="2" key="1">
    <citation type="submission" date="2021-01" db="EMBL/GenBank/DDBJ databases">
        <title>Adiantum capillus-veneris genome.</title>
        <authorList>
            <person name="Fang Y."/>
            <person name="Liao Q."/>
        </authorList>
    </citation>
    <scope>NUCLEOTIDE SEQUENCE</scope>
    <source>
        <strain evidence="2">H3</strain>
        <tissue evidence="2">Leaf</tissue>
    </source>
</reference>
<organism evidence="2 3">
    <name type="scientific">Adiantum capillus-veneris</name>
    <name type="common">Maidenhair fern</name>
    <dbReference type="NCBI Taxonomy" id="13818"/>
    <lineage>
        <taxon>Eukaryota</taxon>
        <taxon>Viridiplantae</taxon>
        <taxon>Streptophyta</taxon>
        <taxon>Embryophyta</taxon>
        <taxon>Tracheophyta</taxon>
        <taxon>Polypodiopsida</taxon>
        <taxon>Polypodiidae</taxon>
        <taxon>Polypodiales</taxon>
        <taxon>Pteridineae</taxon>
        <taxon>Pteridaceae</taxon>
        <taxon>Vittarioideae</taxon>
        <taxon>Adiantum</taxon>
    </lineage>
</organism>
<sequence>MPPQRKGKGKVGDGRSTEVQPEEDLPLAVQVRGLSVLRELFITVARSIDEAMKHGIHQAARELGLPKKHLVACPIGPLMKDDGLPFPIEEWVSKYFMVEASSDAAGLLGRAKVERDLTSQLLKEGVKDLHSFASKAQEVTVETSEEIAALRAQIFLVEEEIRS</sequence>
<dbReference type="OrthoDB" id="10475408at2759"/>
<proteinExistence type="predicted"/>
<protein>
    <submittedName>
        <fullName evidence="2">Uncharacterized protein</fullName>
    </submittedName>
</protein>
<name>A0A9D4UVL3_ADICA</name>
<comment type="caution">
    <text evidence="2">The sequence shown here is derived from an EMBL/GenBank/DDBJ whole genome shotgun (WGS) entry which is preliminary data.</text>
</comment>
<evidence type="ECO:0000313" key="2">
    <source>
        <dbReference type="EMBL" id="KAI5074833.1"/>
    </source>
</evidence>
<evidence type="ECO:0000313" key="3">
    <source>
        <dbReference type="Proteomes" id="UP000886520"/>
    </source>
</evidence>
<dbReference type="AlphaFoldDB" id="A0A9D4UVL3"/>
<evidence type="ECO:0000256" key="1">
    <source>
        <dbReference type="SAM" id="MobiDB-lite"/>
    </source>
</evidence>
<feature type="region of interest" description="Disordered" evidence="1">
    <location>
        <begin position="1"/>
        <end position="23"/>
    </location>
</feature>
<dbReference type="Proteomes" id="UP000886520">
    <property type="component" value="Chromosome 10"/>
</dbReference>
<keyword evidence="3" id="KW-1185">Reference proteome</keyword>
<dbReference type="EMBL" id="JABFUD020000010">
    <property type="protein sequence ID" value="KAI5074833.1"/>
    <property type="molecule type" value="Genomic_DNA"/>
</dbReference>
<accession>A0A9D4UVL3</accession>
<gene>
    <name evidence="2" type="ORF">GOP47_0010794</name>
</gene>